<evidence type="ECO:0000313" key="2">
    <source>
        <dbReference type="Proteomes" id="UP001069802"/>
    </source>
</evidence>
<keyword evidence="2" id="KW-1185">Reference proteome</keyword>
<proteinExistence type="predicted"/>
<dbReference type="RefSeq" id="WP_269424858.1">
    <property type="nucleotide sequence ID" value="NZ_JAPWGY010000009.1"/>
</dbReference>
<comment type="caution">
    <text evidence="1">The sequence shown here is derived from an EMBL/GenBank/DDBJ whole genome shotgun (WGS) entry which is preliminary data.</text>
</comment>
<gene>
    <name evidence="1" type="ORF">O4H49_18170</name>
</gene>
<accession>A0ABT4LNI6</accession>
<dbReference type="Proteomes" id="UP001069802">
    <property type="component" value="Unassembled WGS sequence"/>
</dbReference>
<organism evidence="1 2">
    <name type="scientific">Kiloniella laminariae</name>
    <dbReference type="NCBI Taxonomy" id="454162"/>
    <lineage>
        <taxon>Bacteria</taxon>
        <taxon>Pseudomonadati</taxon>
        <taxon>Pseudomonadota</taxon>
        <taxon>Alphaproteobacteria</taxon>
        <taxon>Rhodospirillales</taxon>
        <taxon>Kiloniellaceae</taxon>
        <taxon>Kiloniella</taxon>
    </lineage>
</organism>
<reference evidence="1" key="1">
    <citation type="submission" date="2022-12" db="EMBL/GenBank/DDBJ databases">
        <title>Bacterial isolates from different developmental stages of Nematostella vectensis.</title>
        <authorList>
            <person name="Fraune S."/>
        </authorList>
    </citation>
    <scope>NUCLEOTIDE SEQUENCE</scope>
    <source>
        <strain evidence="1">G21630-S1</strain>
    </source>
</reference>
<evidence type="ECO:0000313" key="1">
    <source>
        <dbReference type="EMBL" id="MCZ4282715.1"/>
    </source>
</evidence>
<sequence>MSNLLVSGDSLSAQDIDLIQDFYQKNASGASFGEVLPLSTVEGEQVVAILTADNNNLLCAFGKVADWYCAIDSHSNILGQAQALGDLFTMVSSTALT</sequence>
<dbReference type="EMBL" id="JAPWGY010000009">
    <property type="protein sequence ID" value="MCZ4282715.1"/>
    <property type="molecule type" value="Genomic_DNA"/>
</dbReference>
<protein>
    <submittedName>
        <fullName evidence="1">Uncharacterized protein</fullName>
    </submittedName>
</protein>
<name>A0ABT4LNI6_9PROT</name>